<evidence type="ECO:0000259" key="8">
    <source>
        <dbReference type="PROSITE" id="PS51775"/>
    </source>
</evidence>
<evidence type="ECO:0000256" key="3">
    <source>
        <dbReference type="ARBA" id="ARBA00022989"/>
    </source>
</evidence>
<dbReference type="GO" id="GO:0016020">
    <property type="term" value="C:membrane"/>
    <property type="evidence" value="ECO:0007669"/>
    <property type="project" value="UniProtKB-SubCell"/>
</dbReference>
<evidence type="ECO:0000313" key="9">
    <source>
        <dbReference type="EMBL" id="KAG6750662.1"/>
    </source>
</evidence>
<feature type="compositionally biased region" description="Low complexity" evidence="6">
    <location>
        <begin position="544"/>
        <end position="557"/>
    </location>
</feature>
<evidence type="ECO:0000256" key="5">
    <source>
        <dbReference type="SAM" id="Coils"/>
    </source>
</evidence>
<dbReference type="InterPro" id="IPR039306">
    <property type="entry name" value="MYOB"/>
</dbReference>
<keyword evidence="3 7" id="KW-1133">Transmembrane helix</keyword>
<feature type="compositionally biased region" description="Polar residues" evidence="6">
    <location>
        <begin position="738"/>
        <end position="747"/>
    </location>
</feature>
<dbReference type="GO" id="GO:0080115">
    <property type="term" value="F:myosin XI tail binding"/>
    <property type="evidence" value="ECO:0007669"/>
    <property type="project" value="UniProtKB-ARBA"/>
</dbReference>
<keyword evidence="2 7" id="KW-0812">Transmembrane</keyword>
<evidence type="ECO:0000256" key="6">
    <source>
        <dbReference type="SAM" id="MobiDB-lite"/>
    </source>
</evidence>
<feature type="transmembrane region" description="Helical" evidence="7">
    <location>
        <begin position="21"/>
        <end position="45"/>
    </location>
</feature>
<dbReference type="InterPro" id="IPR007656">
    <property type="entry name" value="GTD-bd"/>
</dbReference>
<dbReference type="AlphaFoldDB" id="A0A8X7YKH2"/>
<feature type="region of interest" description="Disordered" evidence="6">
    <location>
        <begin position="720"/>
        <end position="747"/>
    </location>
</feature>
<feature type="domain" description="GTD-binding" evidence="8">
    <location>
        <begin position="607"/>
        <end position="705"/>
    </location>
</feature>
<keyword evidence="10" id="KW-1185">Reference proteome</keyword>
<name>A0A8X7YKH2_POPTO</name>
<evidence type="ECO:0000313" key="10">
    <source>
        <dbReference type="Proteomes" id="UP000886885"/>
    </source>
</evidence>
<reference evidence="9" key="1">
    <citation type="journal article" date="2020" name="bioRxiv">
        <title>Hybrid origin of Populus tomentosa Carr. identified through genome sequencing and phylogenomic analysis.</title>
        <authorList>
            <person name="An X."/>
            <person name="Gao K."/>
            <person name="Chen Z."/>
            <person name="Li J."/>
            <person name="Yang X."/>
            <person name="Yang X."/>
            <person name="Zhou J."/>
            <person name="Guo T."/>
            <person name="Zhao T."/>
            <person name="Huang S."/>
            <person name="Miao D."/>
            <person name="Khan W.U."/>
            <person name="Rao P."/>
            <person name="Ye M."/>
            <person name="Lei B."/>
            <person name="Liao W."/>
            <person name="Wang J."/>
            <person name="Ji L."/>
            <person name="Li Y."/>
            <person name="Guo B."/>
            <person name="Mustafa N.S."/>
            <person name="Li S."/>
            <person name="Yun Q."/>
            <person name="Keller S.R."/>
            <person name="Mao J."/>
            <person name="Zhang R."/>
            <person name="Strauss S.H."/>
        </authorList>
    </citation>
    <scope>NUCLEOTIDE SEQUENCE</scope>
    <source>
        <strain evidence="9">GM15</strain>
        <tissue evidence="9">Leaf</tissue>
    </source>
</reference>
<protein>
    <recommendedName>
        <fullName evidence="8">GTD-binding domain-containing protein</fullName>
    </recommendedName>
</protein>
<accession>A0A8X7YKH2</accession>
<gene>
    <name evidence="9" type="ORF">POTOM_045170</name>
</gene>
<dbReference type="PANTHER" id="PTHR31448:SF32">
    <property type="entry name" value="MYOSIN-BINDING PROTEIN 1"/>
    <property type="match status" value="1"/>
</dbReference>
<evidence type="ECO:0000256" key="7">
    <source>
        <dbReference type="SAM" id="Phobius"/>
    </source>
</evidence>
<evidence type="ECO:0000256" key="2">
    <source>
        <dbReference type="ARBA" id="ARBA00022692"/>
    </source>
</evidence>
<keyword evidence="5" id="KW-0175">Coiled coil</keyword>
<dbReference type="OrthoDB" id="1047602at2759"/>
<dbReference type="PANTHER" id="PTHR31448">
    <property type="entry name" value="MYOSIN-BINDING PROTEIN 2"/>
    <property type="match status" value="1"/>
</dbReference>
<feature type="region of interest" description="Disordered" evidence="6">
    <location>
        <begin position="345"/>
        <end position="381"/>
    </location>
</feature>
<organism evidence="9 10">
    <name type="scientific">Populus tomentosa</name>
    <name type="common">Chinese white poplar</name>
    <dbReference type="NCBI Taxonomy" id="118781"/>
    <lineage>
        <taxon>Eukaryota</taxon>
        <taxon>Viridiplantae</taxon>
        <taxon>Streptophyta</taxon>
        <taxon>Embryophyta</taxon>
        <taxon>Tracheophyta</taxon>
        <taxon>Spermatophyta</taxon>
        <taxon>Magnoliopsida</taxon>
        <taxon>eudicotyledons</taxon>
        <taxon>Gunneridae</taxon>
        <taxon>Pentapetalae</taxon>
        <taxon>rosids</taxon>
        <taxon>fabids</taxon>
        <taxon>Malpighiales</taxon>
        <taxon>Salicaceae</taxon>
        <taxon>Saliceae</taxon>
        <taxon>Populus</taxon>
    </lineage>
</organism>
<comment type="subcellular location">
    <subcellularLocation>
        <location evidence="1">Membrane</location>
        <topology evidence="1">Single-pass membrane protein</topology>
    </subcellularLocation>
</comment>
<comment type="caution">
    <text evidence="9">The sequence shown here is derived from an EMBL/GenBank/DDBJ whole genome shotgun (WGS) entry which is preliminary data.</text>
</comment>
<proteinExistence type="predicted"/>
<dbReference type="Pfam" id="PF04576">
    <property type="entry name" value="Zein-binding"/>
    <property type="match status" value="1"/>
</dbReference>
<evidence type="ECO:0000256" key="1">
    <source>
        <dbReference type="ARBA" id="ARBA00004167"/>
    </source>
</evidence>
<sequence>MAASGVSSIQSKKKSWSISTALASAVLEWLLMCMLFTNAIFSYLITRFACQWELQTPCLLCSRLDHILGSRKLRYYWDLICGNHKLEVSSLVFCHAHNNLVDVHGMCENCLFSFATTNKSNAETYRLLVGKLGEDSSFGLDQDPLLDDHSSVARPCSCCHEPWIPRGYFQNLTRAASVGSGAANLDVPLSGTIKHDFSNITKSKRSTSIRSTRRKTSGFDPLSHVGYTELKFISDTESEVMFFSDDGGANAATRKDISVGYVQPEPRTIILVDDSASEKLIDPVSAPEPSILTSKVLSDVIQSHNVTATAFAFPFGHDLEELKWQQADWKANSFALPEFISHDKLPPSSISRDSPRKASKGRKHIPLDEVPRSSYAKETPLEASKESKIISVNIVHPSSKWRENPVKISNERKLISLADFLPSSNGAETPVQGLKERCIAREVEDWQAYVMDCEDLCKAESQPARRTETASEINPISDENGQQFANLLDLSDAYKLAVGNRGRQLSGVLSEQRTGKDSSRFSEELKVLLSQLSTSRDQSMNAMSPRVPISPRVPVSPKLSSNSDELRISDASGVLGMHILQKRITLERNESCLSLDGSIVSEIEGESAVDRLKRQVEHDKKLLSALYKELEEERNASTIAANQAMAMITRLQEEKATLHMEALQYLRMMEEQSEYDTEALQKKNDLLTEKEKEVQDLEEELEFYRSKFPGESIFQTPISDRKETGSSADHSEAGWIEDSTTTNRNSVTEKPNVCHKVEATNMPLGDKNIVTVNSSLLEFEDERSYVTQSLKRLKRKLYLLSNNGLSLDLINGEHLQGEKGNDLRELNSKVGVEQNIGAEKNELSMTDRRSEPVQGHVSALEKFFNGSENNEVFYSGESSPTPPREIDLDSLVNEVSDISERLEALEADRNFLEHIVNSIRYDEEGLHFIKEIASHLKEIRKIGIPKREQGQITA</sequence>
<feature type="region of interest" description="Disordered" evidence="6">
    <location>
        <begin position="537"/>
        <end position="563"/>
    </location>
</feature>
<feature type="coiled-coil region" evidence="5">
    <location>
        <begin position="888"/>
        <end position="915"/>
    </location>
</feature>
<dbReference type="EMBL" id="JAAWWB010000026">
    <property type="protein sequence ID" value="KAG6750662.1"/>
    <property type="molecule type" value="Genomic_DNA"/>
</dbReference>
<feature type="coiled-coil region" evidence="5">
    <location>
        <begin position="680"/>
        <end position="707"/>
    </location>
</feature>
<dbReference type="PROSITE" id="PS51775">
    <property type="entry name" value="GTD_BINDING"/>
    <property type="match status" value="1"/>
</dbReference>
<dbReference type="Proteomes" id="UP000886885">
    <property type="component" value="Chromosome 13D"/>
</dbReference>
<evidence type="ECO:0000256" key="4">
    <source>
        <dbReference type="ARBA" id="ARBA00023136"/>
    </source>
</evidence>
<keyword evidence="4 7" id="KW-0472">Membrane</keyword>
<feature type="compositionally biased region" description="Basic and acidic residues" evidence="6">
    <location>
        <begin position="720"/>
        <end position="732"/>
    </location>
</feature>